<dbReference type="InterPro" id="IPR027417">
    <property type="entry name" value="P-loop_NTPase"/>
</dbReference>
<reference evidence="3 4" key="1">
    <citation type="submission" date="2018-09" db="EMBL/GenBank/DDBJ databases">
        <title>Nocardia yunnanensis sp. nov., an actinomycete isolated from a soil sample.</title>
        <authorList>
            <person name="Zhang J."/>
        </authorList>
    </citation>
    <scope>NUCLEOTIDE SEQUENCE [LARGE SCALE GENOMIC DNA]</scope>
    <source>
        <strain evidence="3 4">CFHS0054</strain>
    </source>
</reference>
<dbReference type="InterPro" id="IPR051943">
    <property type="entry name" value="TRAFAC_Dynamin-like_GTPase"/>
</dbReference>
<evidence type="ECO:0000313" key="4">
    <source>
        <dbReference type="Proteomes" id="UP000267164"/>
    </source>
</evidence>
<evidence type="ECO:0000256" key="1">
    <source>
        <dbReference type="SAM" id="MobiDB-lite"/>
    </source>
</evidence>
<dbReference type="AlphaFoldDB" id="A0A386ZJ73"/>
<dbReference type="EMBL" id="CP032568">
    <property type="protein sequence ID" value="AYF77581.1"/>
    <property type="molecule type" value="Genomic_DNA"/>
</dbReference>
<dbReference type="PANTHER" id="PTHR43681:SF1">
    <property type="entry name" value="SARCALUMENIN"/>
    <property type="match status" value="1"/>
</dbReference>
<dbReference type="OrthoDB" id="3798616at2"/>
<evidence type="ECO:0000313" key="3">
    <source>
        <dbReference type="EMBL" id="AYF77581.1"/>
    </source>
</evidence>
<dbReference type="InterPro" id="IPR045063">
    <property type="entry name" value="Dynamin_N"/>
</dbReference>
<dbReference type="RefSeq" id="WP_120742185.1">
    <property type="nucleotide sequence ID" value="NZ_CP032568.1"/>
</dbReference>
<accession>A0A386ZJ73</accession>
<evidence type="ECO:0000259" key="2">
    <source>
        <dbReference type="Pfam" id="PF00350"/>
    </source>
</evidence>
<dbReference type="Proteomes" id="UP000267164">
    <property type="component" value="Chromosome"/>
</dbReference>
<feature type="region of interest" description="Disordered" evidence="1">
    <location>
        <begin position="601"/>
        <end position="623"/>
    </location>
</feature>
<organism evidence="3 4">
    <name type="scientific">Nocardia yunnanensis</name>
    <dbReference type="NCBI Taxonomy" id="2382165"/>
    <lineage>
        <taxon>Bacteria</taxon>
        <taxon>Bacillati</taxon>
        <taxon>Actinomycetota</taxon>
        <taxon>Actinomycetes</taxon>
        <taxon>Mycobacteriales</taxon>
        <taxon>Nocardiaceae</taxon>
        <taxon>Nocardia</taxon>
    </lineage>
</organism>
<dbReference type="SUPFAM" id="SSF52540">
    <property type="entry name" value="P-loop containing nucleoside triphosphate hydrolases"/>
    <property type="match status" value="1"/>
</dbReference>
<proteinExistence type="predicted"/>
<dbReference type="PANTHER" id="PTHR43681">
    <property type="entry name" value="TRANSMEMBRANE GTPASE FZO"/>
    <property type="match status" value="1"/>
</dbReference>
<dbReference type="Gene3D" id="3.40.50.300">
    <property type="entry name" value="P-loop containing nucleotide triphosphate hydrolases"/>
    <property type="match status" value="1"/>
</dbReference>
<dbReference type="KEGG" id="nyu:D7D52_31450"/>
<protein>
    <submittedName>
        <fullName evidence="3">Isoniazid-inducible protein iniA</fullName>
    </submittedName>
</protein>
<sequence>MVAANPLLTMVSETIAVARGAERGDLVDRLETVASRVRDPRRRIVVAGLGNQGKSRFVNALINLDVCPVADDRTTAVTTVLSYGAQPGATVIAAGANGGAQVREPVPFDGFAALTGRGAQGSTVLSPQGRAVLRLEVEAPSQLLADGIVVVDTPGLCGHQSAGAASILGQVPAADAVLMLTDASTELTEAEVDFLRQVRELCPAVAVLVTKIDLYPHWRQVFEANRKHLRANDLEVPILPVSAVLRAHAMRLRDEGLGRESGFGLVFQFLREQVVARDQAALRRAVALDVSSAAEHLALALGSELVALRDPARGAAAIRELHAAKAEAEKLHRHTAAWQQTLGDGITDLAGDIDHDLRQRLRDIARTAEDWIDAHDPGRHWDSMDEWLTATVGSAVGDNLVWTGTRAVRLAEHVATHFTELGAVDLPELRETMDGASRTESCTLANLEPDLGLGHKLLVGVRGSYGGVVMAGMAGTMAGLALINPLSLGAGVLLGGKAFSDDKKARLAKRRADAKLAVRRYLDDVAFHTGKETKDRLHRIHRLLRDHFTAVADRTLRSIDESLRAAQEAANLEAARRTERAAELERRLRVVAELRRHADALLGPDTAAASPQGTRPQLPPPTA</sequence>
<dbReference type="Pfam" id="PF00350">
    <property type="entry name" value="Dynamin_N"/>
    <property type="match status" value="1"/>
</dbReference>
<name>A0A386ZJ73_9NOCA</name>
<feature type="domain" description="Dynamin N-terminal" evidence="2">
    <location>
        <begin position="44"/>
        <end position="197"/>
    </location>
</feature>
<keyword evidence="4" id="KW-1185">Reference proteome</keyword>
<gene>
    <name evidence="3" type="ORF">D7D52_31450</name>
</gene>